<dbReference type="PROSITE" id="PS51462">
    <property type="entry name" value="NUDIX"/>
    <property type="match status" value="1"/>
</dbReference>
<dbReference type="InterPro" id="IPR020084">
    <property type="entry name" value="NUDIX_hydrolase_CS"/>
</dbReference>
<gene>
    <name evidence="4" type="ORF">SAMN05421772_10470</name>
</gene>
<dbReference type="SUPFAM" id="SSF55811">
    <property type="entry name" value="Nudix"/>
    <property type="match status" value="1"/>
</dbReference>
<dbReference type="InterPro" id="IPR000086">
    <property type="entry name" value="NUDIX_hydrolase_dom"/>
</dbReference>
<dbReference type="PANTHER" id="PTHR43046:SF14">
    <property type="entry name" value="MUTT_NUDIX FAMILY PROTEIN"/>
    <property type="match status" value="1"/>
</dbReference>
<comment type="caution">
    <text evidence="4">The sequence shown here is derived from an EMBL/GenBank/DDBJ whole genome shotgun (WGS) entry which is preliminary data.</text>
</comment>
<evidence type="ECO:0000256" key="2">
    <source>
        <dbReference type="ARBA" id="ARBA00022801"/>
    </source>
</evidence>
<dbReference type="Gene3D" id="3.90.79.10">
    <property type="entry name" value="Nucleoside Triphosphate Pyrophosphohydrolase"/>
    <property type="match status" value="1"/>
</dbReference>
<comment type="cofactor">
    <cofactor evidence="1">
        <name>Mg(2+)</name>
        <dbReference type="ChEBI" id="CHEBI:18420"/>
    </cofactor>
</comment>
<dbReference type="RefSeq" id="WP_272848073.1">
    <property type="nucleotide sequence ID" value="NZ_CP067140.1"/>
</dbReference>
<dbReference type="PROSITE" id="PS00893">
    <property type="entry name" value="NUDIX_BOX"/>
    <property type="match status" value="1"/>
</dbReference>
<dbReference type="EMBL" id="FTOU01000004">
    <property type="protein sequence ID" value="SIS75876.1"/>
    <property type="molecule type" value="Genomic_DNA"/>
</dbReference>
<evidence type="ECO:0000256" key="1">
    <source>
        <dbReference type="ARBA" id="ARBA00001946"/>
    </source>
</evidence>
<name>A0AA46A577_9RHOB</name>
<dbReference type="CDD" id="cd04682">
    <property type="entry name" value="NUDIX_Hydrolase"/>
    <property type="match status" value="1"/>
</dbReference>
<sequence length="147" mass="16917">MTAEETPFHGAKLLLMSGERLLTCLRDDFDHIPFPAHWDLPGGGREGEEAPVECALRELHEEFGIDMPPKRLIGHDFPSHQNPGTQSWLFHGELRHDEIAAIKFGDEGQEWRMMPLEEFLGHPFAVPHFKDWIRRIIEHPRATPQPS</sequence>
<dbReference type="PANTHER" id="PTHR43046">
    <property type="entry name" value="GDP-MANNOSE MANNOSYL HYDROLASE"/>
    <property type="match status" value="1"/>
</dbReference>
<proteinExistence type="predicted"/>
<keyword evidence="2" id="KW-0378">Hydrolase</keyword>
<feature type="domain" description="Nudix hydrolase" evidence="3">
    <location>
        <begin position="6"/>
        <end position="139"/>
    </location>
</feature>
<evidence type="ECO:0000313" key="5">
    <source>
        <dbReference type="Proteomes" id="UP000186216"/>
    </source>
</evidence>
<dbReference type="Pfam" id="PF00293">
    <property type="entry name" value="NUDIX"/>
    <property type="match status" value="1"/>
</dbReference>
<dbReference type="GO" id="GO:0016787">
    <property type="term" value="F:hydrolase activity"/>
    <property type="evidence" value="ECO:0007669"/>
    <property type="project" value="UniProtKB-KW"/>
</dbReference>
<dbReference type="InterPro" id="IPR015797">
    <property type="entry name" value="NUDIX_hydrolase-like_dom_sf"/>
</dbReference>
<dbReference type="Proteomes" id="UP000186216">
    <property type="component" value="Unassembled WGS sequence"/>
</dbReference>
<dbReference type="AlphaFoldDB" id="A0AA46A577"/>
<accession>A0AA46A577</accession>
<reference evidence="4 5" key="1">
    <citation type="submission" date="2017-01" db="EMBL/GenBank/DDBJ databases">
        <authorList>
            <person name="Varghese N."/>
            <person name="Submissions S."/>
        </authorList>
    </citation>
    <scope>NUCLEOTIDE SEQUENCE [LARGE SCALE GENOMIC DNA]</scope>
    <source>
        <strain evidence="4 5">DSM 18447</strain>
    </source>
</reference>
<evidence type="ECO:0000259" key="3">
    <source>
        <dbReference type="PROSITE" id="PS51462"/>
    </source>
</evidence>
<evidence type="ECO:0000313" key="4">
    <source>
        <dbReference type="EMBL" id="SIS75876.1"/>
    </source>
</evidence>
<organism evidence="4 5">
    <name type="scientific">Paracoccus saliphilus</name>
    <dbReference type="NCBI Taxonomy" id="405559"/>
    <lineage>
        <taxon>Bacteria</taxon>
        <taxon>Pseudomonadati</taxon>
        <taxon>Pseudomonadota</taxon>
        <taxon>Alphaproteobacteria</taxon>
        <taxon>Rhodobacterales</taxon>
        <taxon>Paracoccaceae</taxon>
        <taxon>Paracoccus</taxon>
    </lineage>
</organism>
<protein>
    <submittedName>
        <fullName evidence="4">8-oxo-dGTP diphosphatase</fullName>
    </submittedName>
</protein>